<feature type="transmembrane region" description="Helical" evidence="6">
    <location>
        <begin position="73"/>
        <end position="91"/>
    </location>
</feature>
<gene>
    <name evidence="7" type="ORF">LRS13_13910</name>
</gene>
<dbReference type="RefSeq" id="WP_353862365.1">
    <property type="nucleotide sequence ID" value="NZ_CP088295.1"/>
</dbReference>
<evidence type="ECO:0000256" key="5">
    <source>
        <dbReference type="ARBA" id="ARBA00023136"/>
    </source>
</evidence>
<evidence type="ECO:0000256" key="3">
    <source>
        <dbReference type="ARBA" id="ARBA00022692"/>
    </source>
</evidence>
<feature type="transmembrane region" description="Helical" evidence="6">
    <location>
        <begin position="150"/>
        <end position="177"/>
    </location>
</feature>
<evidence type="ECO:0000256" key="1">
    <source>
        <dbReference type="ARBA" id="ARBA00004651"/>
    </source>
</evidence>
<feature type="transmembrane region" description="Helical" evidence="6">
    <location>
        <begin position="39"/>
        <end position="66"/>
    </location>
</feature>
<evidence type="ECO:0000256" key="6">
    <source>
        <dbReference type="SAM" id="Phobius"/>
    </source>
</evidence>
<proteinExistence type="predicted"/>
<dbReference type="PIRSF" id="PIRSF006324">
    <property type="entry name" value="LeuE"/>
    <property type="match status" value="1"/>
</dbReference>
<dbReference type="PANTHER" id="PTHR30086:SF20">
    <property type="entry name" value="ARGININE EXPORTER PROTEIN ARGO-RELATED"/>
    <property type="match status" value="1"/>
</dbReference>
<evidence type="ECO:0000256" key="2">
    <source>
        <dbReference type="ARBA" id="ARBA00022475"/>
    </source>
</evidence>
<dbReference type="InterPro" id="IPR001123">
    <property type="entry name" value="LeuE-type"/>
</dbReference>
<keyword evidence="8" id="KW-1185">Reference proteome</keyword>
<dbReference type="Proteomes" id="UP001058860">
    <property type="component" value="Chromosome"/>
</dbReference>
<evidence type="ECO:0000256" key="4">
    <source>
        <dbReference type="ARBA" id="ARBA00022989"/>
    </source>
</evidence>
<sequence length="210" mass="21465">MRSEVLAFAGVAALLTISPGADMALVGRRALGAGPLREAWLAAVGIACGVVLWAALSAVGVAAVLATSATAYTALKVAGGVYLVCLGLLAFRDARRTLRVGEVPVGPAVASERSSLVAFREGLVTNLLNPKIAVFYTAVLPQFVAPGDPVVLVSLLLASIHAAFGIAWLCGYAWVLHRSRAAFGPRARAALQAVTGVVLVGLGGRVALTR</sequence>
<keyword evidence="5 6" id="KW-0472">Membrane</keyword>
<accession>A0ABY5PAV9</accession>
<dbReference type="Pfam" id="PF01810">
    <property type="entry name" value="LysE"/>
    <property type="match status" value="1"/>
</dbReference>
<protein>
    <submittedName>
        <fullName evidence="7">LysE family translocator</fullName>
    </submittedName>
</protein>
<reference evidence="8" key="1">
    <citation type="submission" date="2021-11" db="EMBL/GenBank/DDBJ databases">
        <title>Cultivation dependent microbiological survey of springs from the worlds oldest radium mine currently devoted to the extraction of radon-saturated water.</title>
        <authorList>
            <person name="Kapinusova G."/>
            <person name="Smrhova T."/>
            <person name="Strejcek M."/>
            <person name="Suman J."/>
            <person name="Jani K."/>
            <person name="Pajer P."/>
            <person name="Uhlik O."/>
        </authorList>
    </citation>
    <scope>NUCLEOTIDE SEQUENCE [LARGE SCALE GENOMIC DNA]</scope>
    <source>
        <strain evidence="8">J379</strain>
    </source>
</reference>
<comment type="subcellular location">
    <subcellularLocation>
        <location evidence="1">Cell membrane</location>
        <topology evidence="1">Multi-pass membrane protein</topology>
    </subcellularLocation>
</comment>
<dbReference type="PANTHER" id="PTHR30086">
    <property type="entry name" value="ARGININE EXPORTER PROTEIN ARGO"/>
    <property type="match status" value="1"/>
</dbReference>
<evidence type="ECO:0000313" key="7">
    <source>
        <dbReference type="EMBL" id="UUY01818.1"/>
    </source>
</evidence>
<feature type="transmembrane region" description="Helical" evidence="6">
    <location>
        <begin position="189"/>
        <end position="208"/>
    </location>
</feature>
<keyword evidence="2" id="KW-1003">Cell membrane</keyword>
<keyword evidence="3 6" id="KW-0812">Transmembrane</keyword>
<name>A0ABY5PAV9_9ACTN</name>
<organism evidence="7 8">
    <name type="scientific">Svornostia abyssi</name>
    <dbReference type="NCBI Taxonomy" id="2898438"/>
    <lineage>
        <taxon>Bacteria</taxon>
        <taxon>Bacillati</taxon>
        <taxon>Actinomycetota</taxon>
        <taxon>Thermoleophilia</taxon>
        <taxon>Solirubrobacterales</taxon>
        <taxon>Baekduiaceae</taxon>
        <taxon>Svornostia</taxon>
    </lineage>
</organism>
<evidence type="ECO:0000313" key="8">
    <source>
        <dbReference type="Proteomes" id="UP001058860"/>
    </source>
</evidence>
<dbReference type="EMBL" id="CP088295">
    <property type="protein sequence ID" value="UUY01818.1"/>
    <property type="molecule type" value="Genomic_DNA"/>
</dbReference>
<keyword evidence="4 6" id="KW-1133">Transmembrane helix</keyword>